<dbReference type="Proteomes" id="UP000054302">
    <property type="component" value="Unassembled WGS sequence"/>
</dbReference>
<evidence type="ECO:0000313" key="7">
    <source>
        <dbReference type="EMBL" id="KIV96571.1"/>
    </source>
</evidence>
<dbReference type="InterPro" id="IPR001138">
    <property type="entry name" value="Zn2Cys6_DnaBD"/>
</dbReference>
<evidence type="ECO:0000256" key="4">
    <source>
        <dbReference type="ARBA" id="ARBA00023242"/>
    </source>
</evidence>
<feature type="domain" description="Zn(2)-C6 fungal-type" evidence="6">
    <location>
        <begin position="10"/>
        <end position="38"/>
    </location>
</feature>
<dbReference type="OMA" id="REGWIAH"/>
<dbReference type="Gene3D" id="4.10.240.10">
    <property type="entry name" value="Zn(2)-C6 fungal-type DNA-binding domain"/>
    <property type="match status" value="1"/>
</dbReference>
<reference evidence="7 8" key="1">
    <citation type="submission" date="2015-01" db="EMBL/GenBank/DDBJ databases">
        <title>The Genome Sequence of Exophiala mesophila CBS40295.</title>
        <authorList>
            <consortium name="The Broad Institute Genomics Platform"/>
            <person name="Cuomo C."/>
            <person name="de Hoog S."/>
            <person name="Gorbushina A."/>
            <person name="Stielow B."/>
            <person name="Teixiera M."/>
            <person name="Abouelleil A."/>
            <person name="Chapman S.B."/>
            <person name="Priest M."/>
            <person name="Young S.K."/>
            <person name="Wortman J."/>
            <person name="Nusbaum C."/>
            <person name="Birren B."/>
        </authorList>
    </citation>
    <scope>NUCLEOTIDE SEQUENCE [LARGE SCALE GENOMIC DNA]</scope>
    <source>
        <strain evidence="7 8">CBS 40295</strain>
    </source>
</reference>
<dbReference type="PROSITE" id="PS50048">
    <property type="entry name" value="ZN2_CY6_FUNGAL_2"/>
    <property type="match status" value="1"/>
</dbReference>
<dbReference type="OrthoDB" id="4491390at2759"/>
<keyword evidence="8" id="KW-1185">Reference proteome</keyword>
<dbReference type="Pfam" id="PF00172">
    <property type="entry name" value="Zn_clus"/>
    <property type="match status" value="1"/>
</dbReference>
<dbReference type="STRING" id="212818.A0A0D1Y7A7"/>
<organism evidence="7 8">
    <name type="scientific">Exophiala mesophila</name>
    <name type="common">Black yeast-like fungus</name>
    <dbReference type="NCBI Taxonomy" id="212818"/>
    <lineage>
        <taxon>Eukaryota</taxon>
        <taxon>Fungi</taxon>
        <taxon>Dikarya</taxon>
        <taxon>Ascomycota</taxon>
        <taxon>Pezizomycotina</taxon>
        <taxon>Eurotiomycetes</taxon>
        <taxon>Chaetothyriomycetidae</taxon>
        <taxon>Chaetothyriales</taxon>
        <taxon>Herpotrichiellaceae</taxon>
        <taxon>Exophiala</taxon>
    </lineage>
</organism>
<dbReference type="EMBL" id="KN847520">
    <property type="protein sequence ID" value="KIV96571.1"/>
    <property type="molecule type" value="Genomic_DNA"/>
</dbReference>
<dbReference type="HOGENOM" id="CLU_021599_2_0_1"/>
<name>A0A0D1Y7A7_EXOME</name>
<dbReference type="CDD" id="cd00067">
    <property type="entry name" value="GAL4"/>
    <property type="match status" value="1"/>
</dbReference>
<dbReference type="AlphaFoldDB" id="A0A0D1Y7A7"/>
<dbReference type="PROSITE" id="PS00463">
    <property type="entry name" value="ZN2_CY6_FUNGAL_1"/>
    <property type="match status" value="1"/>
</dbReference>
<keyword evidence="1" id="KW-0805">Transcription regulation</keyword>
<gene>
    <name evidence="7" type="ORF">PV10_00419</name>
</gene>
<protein>
    <recommendedName>
        <fullName evidence="6">Zn(2)-C6 fungal-type domain-containing protein</fullName>
    </recommendedName>
</protein>
<evidence type="ECO:0000313" key="8">
    <source>
        <dbReference type="Proteomes" id="UP000054302"/>
    </source>
</evidence>
<evidence type="ECO:0000256" key="2">
    <source>
        <dbReference type="ARBA" id="ARBA00023125"/>
    </source>
</evidence>
<dbReference type="InterPro" id="IPR021858">
    <property type="entry name" value="Fun_TF"/>
</dbReference>
<feature type="region of interest" description="Disordered" evidence="5">
    <location>
        <begin position="85"/>
        <end position="108"/>
    </location>
</feature>
<dbReference type="InterPro" id="IPR036864">
    <property type="entry name" value="Zn2-C6_fun-type_DNA-bd_sf"/>
</dbReference>
<evidence type="ECO:0000256" key="5">
    <source>
        <dbReference type="SAM" id="MobiDB-lite"/>
    </source>
</evidence>
<dbReference type="RefSeq" id="XP_016228145.1">
    <property type="nucleotide sequence ID" value="XM_016364496.1"/>
</dbReference>
<accession>A0A0D1Y7A7</accession>
<dbReference type="PANTHER" id="PTHR38111">
    <property type="entry name" value="ZN(2)-C6 FUNGAL-TYPE DOMAIN-CONTAINING PROTEIN-RELATED"/>
    <property type="match status" value="1"/>
</dbReference>
<dbReference type="GeneID" id="27318264"/>
<dbReference type="GO" id="GO:0008270">
    <property type="term" value="F:zinc ion binding"/>
    <property type="evidence" value="ECO:0007669"/>
    <property type="project" value="InterPro"/>
</dbReference>
<dbReference type="GO" id="GO:0000981">
    <property type="term" value="F:DNA-binding transcription factor activity, RNA polymerase II-specific"/>
    <property type="evidence" value="ECO:0007669"/>
    <property type="project" value="InterPro"/>
</dbReference>
<dbReference type="Pfam" id="PF11951">
    <property type="entry name" value="Fungal_trans_2"/>
    <property type="match status" value="1"/>
</dbReference>
<evidence type="ECO:0000256" key="1">
    <source>
        <dbReference type="ARBA" id="ARBA00023015"/>
    </source>
</evidence>
<feature type="compositionally biased region" description="Polar residues" evidence="5">
    <location>
        <begin position="85"/>
        <end position="100"/>
    </location>
</feature>
<keyword evidence="2" id="KW-0238">DNA-binding</keyword>
<dbReference type="VEuPathDB" id="FungiDB:PV10_00419"/>
<sequence>MVGVPGKSKGCNTCRKRKISCDGDRPSCARCTKSNRICGGYQRERHFKNLSALDRDTLLTRTQPLASLTDLLAINTGSDYSLTTCSTSEEDGTPNSNRQMLPSIRPPRPPDSFVSFINNYIPREEGNLHIEHRSQVSWLQAIDPSQEYGASLDLAISALSLVSLGRKHGDVELRREGRASYGRALRQLQDILSQNRLLFEEQTLASCMALYTFELLEVSGEDTTGWVSHAEGIARLIQLRGPESHVVGLSHRLFLGFRSTGITHALATRKSTYLAHQDWLTVPWKMQPKSDFDKLLDIMAQIAILIEKARGLKMTLASEIPHVESMALVQQGWDFYSQLDEWYQGIIQKHNEPLYYEQPGSTQFVSAAGCVFPTSLHFANFEIARLHVSYWSILLFLFDRVLTIPVSSLSNFDESFNFVTSVVNIFTHRQALELARLIARSMDYLLSEDKHILGPQKVFFPLRTAMHVFASTDKDQELAWCQNIFEELDRRGYPFGKILARCEWDDIPALLSGN</sequence>
<keyword evidence="4" id="KW-0539">Nucleus</keyword>
<dbReference type="SMART" id="SM00066">
    <property type="entry name" value="GAL4"/>
    <property type="match status" value="1"/>
</dbReference>
<evidence type="ECO:0000256" key="3">
    <source>
        <dbReference type="ARBA" id="ARBA00023163"/>
    </source>
</evidence>
<keyword evidence="3" id="KW-0804">Transcription</keyword>
<dbReference type="InterPro" id="IPR053178">
    <property type="entry name" value="Osmoadaptation_assoc"/>
</dbReference>
<evidence type="ECO:0000259" key="6">
    <source>
        <dbReference type="PROSITE" id="PS50048"/>
    </source>
</evidence>
<dbReference type="SUPFAM" id="SSF57701">
    <property type="entry name" value="Zn2/Cys6 DNA-binding domain"/>
    <property type="match status" value="1"/>
</dbReference>
<proteinExistence type="predicted"/>
<dbReference type="GO" id="GO:0003677">
    <property type="term" value="F:DNA binding"/>
    <property type="evidence" value="ECO:0007669"/>
    <property type="project" value="UniProtKB-KW"/>
</dbReference>